<evidence type="ECO:0000313" key="4">
    <source>
        <dbReference type="Proteomes" id="UP001273505"/>
    </source>
</evidence>
<sequence>MMSRVSLKLLGLLLISSAANADTGMNKDIDLLEGALQASIAGIDKTVHIGAHNLDSLYLPKQGVVYTLSNPYAHLINGALHFNFDFNVGSDAPVISAEDVVGHMEEEQRHYWEMQSRMHQERLEFQMEMKEYERELKDMTFELESAKGKNRDEIEKHLEELQAAVEEGKKAMEQAEREFQKAQKQQNSQMQQRNQQVQLRMQSFVKAFEGEVAYTLCRFGAALKSLPDDQYISFVLKGMGAEVAHTEPRDNLVYVFRKEDVLKCVIGQLNEESLLEGAAKAR</sequence>
<accession>A0ABU4S2J7</accession>
<evidence type="ECO:0000256" key="1">
    <source>
        <dbReference type="SAM" id="Coils"/>
    </source>
</evidence>
<name>A0ABU4S2J7_9GAMM</name>
<feature type="chain" id="PRO_5045253870" evidence="2">
    <location>
        <begin position="22"/>
        <end position="282"/>
    </location>
</feature>
<organism evidence="3 4">
    <name type="scientific">Gilvimarinus gilvus</name>
    <dbReference type="NCBI Taxonomy" id="3058038"/>
    <lineage>
        <taxon>Bacteria</taxon>
        <taxon>Pseudomonadati</taxon>
        <taxon>Pseudomonadota</taxon>
        <taxon>Gammaproteobacteria</taxon>
        <taxon>Cellvibrionales</taxon>
        <taxon>Cellvibrionaceae</taxon>
        <taxon>Gilvimarinus</taxon>
    </lineage>
</organism>
<evidence type="ECO:0000256" key="2">
    <source>
        <dbReference type="SAM" id="SignalP"/>
    </source>
</evidence>
<gene>
    <name evidence="3" type="ORF">SCD92_08815</name>
</gene>
<dbReference type="EMBL" id="JAXAFO010000012">
    <property type="protein sequence ID" value="MDX6849459.1"/>
    <property type="molecule type" value="Genomic_DNA"/>
</dbReference>
<keyword evidence="4" id="KW-1185">Reference proteome</keyword>
<reference evidence="3 4" key="1">
    <citation type="submission" date="2023-11" db="EMBL/GenBank/DDBJ databases">
        <title>Gilvimarinus fulvus sp. nov., isolated from the surface of Kelp.</title>
        <authorList>
            <person name="Sun Y.Y."/>
            <person name="Gong Y."/>
            <person name="Du Z.J."/>
        </authorList>
    </citation>
    <scope>NUCLEOTIDE SEQUENCE [LARGE SCALE GENOMIC DNA]</scope>
    <source>
        <strain evidence="3 4">SDUM040013</strain>
    </source>
</reference>
<protein>
    <submittedName>
        <fullName evidence="3">Uncharacterized protein</fullName>
    </submittedName>
</protein>
<comment type="caution">
    <text evidence="3">The sequence shown here is derived from an EMBL/GenBank/DDBJ whole genome shotgun (WGS) entry which is preliminary data.</text>
</comment>
<evidence type="ECO:0000313" key="3">
    <source>
        <dbReference type="EMBL" id="MDX6849459.1"/>
    </source>
</evidence>
<keyword evidence="1" id="KW-0175">Coiled coil</keyword>
<dbReference type="Proteomes" id="UP001273505">
    <property type="component" value="Unassembled WGS sequence"/>
</dbReference>
<proteinExistence type="predicted"/>
<feature type="signal peptide" evidence="2">
    <location>
        <begin position="1"/>
        <end position="21"/>
    </location>
</feature>
<feature type="coiled-coil region" evidence="1">
    <location>
        <begin position="115"/>
        <end position="200"/>
    </location>
</feature>
<dbReference type="RefSeq" id="WP_319835082.1">
    <property type="nucleotide sequence ID" value="NZ_JAXAFO010000012.1"/>
</dbReference>
<keyword evidence="2" id="KW-0732">Signal</keyword>